<protein>
    <submittedName>
        <fullName evidence="3">PITH domain-containing protein</fullName>
    </submittedName>
</protein>
<dbReference type="AlphaFoldDB" id="A0A183VAH7"/>
<organism evidence="2 3">
    <name type="scientific">Toxocara canis</name>
    <name type="common">Canine roundworm</name>
    <dbReference type="NCBI Taxonomy" id="6265"/>
    <lineage>
        <taxon>Eukaryota</taxon>
        <taxon>Metazoa</taxon>
        <taxon>Ecdysozoa</taxon>
        <taxon>Nematoda</taxon>
        <taxon>Chromadorea</taxon>
        <taxon>Rhabditida</taxon>
        <taxon>Spirurina</taxon>
        <taxon>Ascaridomorpha</taxon>
        <taxon>Ascaridoidea</taxon>
        <taxon>Toxocaridae</taxon>
        <taxon>Toxocara</taxon>
    </lineage>
</organism>
<accession>A0A183VAH7</accession>
<proteinExistence type="predicted"/>
<dbReference type="Proteomes" id="UP000050794">
    <property type="component" value="Unassembled WGS sequence"/>
</dbReference>
<evidence type="ECO:0000313" key="1">
    <source>
        <dbReference type="EMBL" id="VDM49068.1"/>
    </source>
</evidence>
<reference evidence="3" key="1">
    <citation type="submission" date="2016-06" db="UniProtKB">
        <authorList>
            <consortium name="WormBaseParasite"/>
        </authorList>
    </citation>
    <scope>IDENTIFICATION</scope>
</reference>
<name>A0A183VAH7_TOXCA</name>
<evidence type="ECO:0000313" key="3">
    <source>
        <dbReference type="WBParaSite" id="TCNE_0001774801-mRNA-1"/>
    </source>
</evidence>
<keyword evidence="2" id="KW-1185">Reference proteome</keyword>
<dbReference type="WBParaSite" id="TCNE_0001774801-mRNA-1">
    <property type="protein sequence ID" value="TCNE_0001774801-mRNA-1"/>
    <property type="gene ID" value="TCNE_0001774801"/>
</dbReference>
<dbReference type="EMBL" id="UYWY01024747">
    <property type="protein sequence ID" value="VDM49068.1"/>
    <property type="molecule type" value="Genomic_DNA"/>
</dbReference>
<reference evidence="1 2" key="2">
    <citation type="submission" date="2018-11" db="EMBL/GenBank/DDBJ databases">
        <authorList>
            <consortium name="Pathogen Informatics"/>
        </authorList>
    </citation>
    <scope>NUCLEOTIDE SEQUENCE [LARGE SCALE GENOMIC DNA]</scope>
</reference>
<gene>
    <name evidence="1" type="ORF">TCNE_LOCUS17747</name>
</gene>
<sequence length="209" mass="23508">MTAASIICRSDATRDGTHRSLPSQRADVSYVRVSRWQELTLLAVLFVSVYLVGGEYSRAVCTIFTTAPAAVYTCVQLASTRDHTSCYDCWVPANCSTATMAISEETVAVFEGDVTSVPSEEVLFKEPYREIVDLAISNRRGMRLQIKLGVLEPDAVNAETREDILAFDYSFVNEPNIAFDRSFLVKSDPNKRRKKLRICYNDRSSRNRL</sequence>
<evidence type="ECO:0000313" key="2">
    <source>
        <dbReference type="Proteomes" id="UP000050794"/>
    </source>
</evidence>